<proteinExistence type="inferred from homology"/>
<evidence type="ECO:0000256" key="6">
    <source>
        <dbReference type="ARBA" id="ARBA00022692"/>
    </source>
</evidence>
<evidence type="ECO:0000256" key="11">
    <source>
        <dbReference type="ARBA" id="ARBA00023098"/>
    </source>
</evidence>
<feature type="binding site" evidence="16">
    <location>
        <position position="52"/>
    </location>
    <ligand>
        <name>substrate</name>
    </ligand>
</feature>
<dbReference type="PANTHER" id="PTHR34299">
    <property type="entry name" value="DIACYLGLYCEROL KINASE"/>
    <property type="match status" value="1"/>
</dbReference>
<dbReference type="GO" id="GO:0016301">
    <property type="term" value="F:kinase activity"/>
    <property type="evidence" value="ECO:0007669"/>
    <property type="project" value="UniProtKB-KW"/>
</dbReference>
<dbReference type="PROSITE" id="PS01069">
    <property type="entry name" value="DAGK_PROKAR"/>
    <property type="match status" value="1"/>
</dbReference>
<feature type="transmembrane region" description="Helical" evidence="19">
    <location>
        <begin position="28"/>
        <end position="47"/>
    </location>
</feature>
<organism evidence="20 21">
    <name type="scientific">Candidatus Uhrbacteria bacterium CG22_combo_CG10-13_8_21_14_all_47_17</name>
    <dbReference type="NCBI Taxonomy" id="1975041"/>
    <lineage>
        <taxon>Bacteria</taxon>
        <taxon>Candidatus Uhriibacteriota</taxon>
    </lineage>
</organism>
<feature type="binding site" evidence="18">
    <location>
        <position position="25"/>
    </location>
    <ligand>
        <name>a divalent metal cation</name>
        <dbReference type="ChEBI" id="CHEBI:60240"/>
    </ligand>
</feature>
<sequence>MLKQPPFIKSIQYALRGLAVAYKAERSFRFQVLAAILVIVVVFIFPLQTWERSVLLLVAMSVLVLELLNSSVERVVDLVKPRLHEYVADIKDIMAGAVLLAALFALLLAVIIIGPHVMTFIRSL</sequence>
<reference evidence="20 21" key="1">
    <citation type="submission" date="2017-09" db="EMBL/GenBank/DDBJ databases">
        <title>Depth-based differentiation of microbial function through sediment-hosted aquifers and enrichment of novel symbionts in the deep terrestrial subsurface.</title>
        <authorList>
            <person name="Probst A.J."/>
            <person name="Ladd B."/>
            <person name="Jarett J.K."/>
            <person name="Geller-Mcgrath D.E."/>
            <person name="Sieber C.M."/>
            <person name="Emerson J.B."/>
            <person name="Anantharaman K."/>
            <person name="Thomas B.C."/>
            <person name="Malmstrom R."/>
            <person name="Stieglmeier M."/>
            <person name="Klingl A."/>
            <person name="Woyke T."/>
            <person name="Ryan C.M."/>
            <person name="Banfield J.F."/>
        </authorList>
    </citation>
    <scope>NUCLEOTIDE SEQUENCE [LARGE SCALE GENOMIC DNA]</scope>
    <source>
        <strain evidence="20">CG22_combo_CG10-13_8_21_14_all_47_17</strain>
    </source>
</reference>
<evidence type="ECO:0000256" key="13">
    <source>
        <dbReference type="ARBA" id="ARBA00023209"/>
    </source>
</evidence>
<gene>
    <name evidence="20" type="ORF">COX00_00735</name>
</gene>
<dbReference type="Gene3D" id="1.10.287.3610">
    <property type="match status" value="1"/>
</dbReference>
<evidence type="ECO:0000256" key="5">
    <source>
        <dbReference type="ARBA" id="ARBA00022679"/>
    </source>
</evidence>
<comment type="subcellular location">
    <subcellularLocation>
        <location evidence="1">Cell membrane</location>
        <topology evidence="1">Multi-pass membrane protein</topology>
    </subcellularLocation>
</comment>
<evidence type="ECO:0000256" key="17">
    <source>
        <dbReference type="PIRSR" id="PIRSR600829-3"/>
    </source>
</evidence>
<comment type="cofactor">
    <cofactor evidence="18">
        <name>Mg(2+)</name>
        <dbReference type="ChEBI" id="CHEBI:18420"/>
    </cofactor>
    <text evidence="18">Mn(2+), Zn(2+), Cd(2+) and Co(2+) support activity to lesser extents.</text>
</comment>
<keyword evidence="3" id="KW-1003">Cell membrane</keyword>
<keyword evidence="18" id="KW-0479">Metal-binding</keyword>
<feature type="binding site" evidence="17">
    <location>
        <begin position="91"/>
        <end position="92"/>
    </location>
    <ligand>
        <name>ATP</name>
        <dbReference type="ChEBI" id="CHEBI:30616"/>
    </ligand>
</feature>
<evidence type="ECO:0000256" key="19">
    <source>
        <dbReference type="SAM" id="Phobius"/>
    </source>
</evidence>
<feature type="binding site" evidence="17">
    <location>
        <position position="13"/>
    </location>
    <ligand>
        <name>ATP</name>
        <dbReference type="ChEBI" id="CHEBI:30616"/>
    </ligand>
</feature>
<evidence type="ECO:0000256" key="15">
    <source>
        <dbReference type="PIRSR" id="PIRSR600829-1"/>
    </source>
</evidence>
<evidence type="ECO:0000313" key="20">
    <source>
        <dbReference type="EMBL" id="PIP60892.1"/>
    </source>
</evidence>
<feature type="binding site" evidence="16">
    <location>
        <position position="66"/>
    </location>
    <ligand>
        <name>substrate</name>
    </ligand>
</feature>
<feature type="transmembrane region" description="Helical" evidence="19">
    <location>
        <begin position="93"/>
        <end position="114"/>
    </location>
</feature>
<keyword evidence="6 19" id="KW-0812">Transmembrane</keyword>
<dbReference type="InterPro" id="IPR000829">
    <property type="entry name" value="DAGK"/>
</dbReference>
<evidence type="ECO:0000256" key="18">
    <source>
        <dbReference type="PIRSR" id="PIRSR600829-4"/>
    </source>
</evidence>
<keyword evidence="18" id="KW-0460">Magnesium</keyword>
<dbReference type="GO" id="GO:0005886">
    <property type="term" value="C:plasma membrane"/>
    <property type="evidence" value="ECO:0007669"/>
    <property type="project" value="UniProtKB-SubCell"/>
</dbReference>
<dbReference type="Proteomes" id="UP000231581">
    <property type="component" value="Unassembled WGS sequence"/>
</dbReference>
<feature type="binding site" evidence="17">
    <location>
        <position position="73"/>
    </location>
    <ligand>
        <name>ATP</name>
        <dbReference type="ChEBI" id="CHEBI:30616"/>
    </ligand>
</feature>
<dbReference type="EMBL" id="PCSZ01000019">
    <property type="protein sequence ID" value="PIP60892.1"/>
    <property type="molecule type" value="Genomic_DNA"/>
</dbReference>
<keyword evidence="8 20" id="KW-0418">Kinase</keyword>
<dbReference type="InterPro" id="IPR036945">
    <property type="entry name" value="DAGK_sf"/>
</dbReference>
<evidence type="ECO:0000256" key="3">
    <source>
        <dbReference type="ARBA" id="ARBA00022475"/>
    </source>
</evidence>
<dbReference type="GO" id="GO:0046872">
    <property type="term" value="F:metal ion binding"/>
    <property type="evidence" value="ECO:0007669"/>
    <property type="project" value="UniProtKB-KW"/>
</dbReference>
<evidence type="ECO:0000256" key="16">
    <source>
        <dbReference type="PIRSR" id="PIRSR600829-2"/>
    </source>
</evidence>
<keyword evidence="7 17" id="KW-0547">Nucleotide-binding</keyword>
<evidence type="ECO:0000256" key="7">
    <source>
        <dbReference type="ARBA" id="ARBA00022741"/>
    </source>
</evidence>
<keyword evidence="5" id="KW-0808">Transferase</keyword>
<keyword evidence="14" id="KW-1208">Phospholipid metabolism</keyword>
<keyword evidence="12 19" id="KW-0472">Membrane</keyword>
<keyword evidence="11" id="KW-0443">Lipid metabolism</keyword>
<keyword evidence="13" id="KW-0594">Phospholipid biosynthesis</keyword>
<feature type="binding site" evidence="17">
    <location>
        <position position="25"/>
    </location>
    <ligand>
        <name>ATP</name>
        <dbReference type="ChEBI" id="CHEBI:30616"/>
    </ligand>
</feature>
<evidence type="ECO:0000256" key="2">
    <source>
        <dbReference type="ARBA" id="ARBA00005967"/>
    </source>
</evidence>
<feature type="binding site" evidence="18">
    <location>
        <position position="73"/>
    </location>
    <ligand>
        <name>a divalent metal cation</name>
        <dbReference type="ChEBI" id="CHEBI:60240"/>
    </ligand>
</feature>
<evidence type="ECO:0000256" key="10">
    <source>
        <dbReference type="ARBA" id="ARBA00022989"/>
    </source>
</evidence>
<comment type="caution">
    <text evidence="20">The sequence shown here is derived from an EMBL/GenBank/DDBJ whole genome shotgun (WGS) entry which is preliminary data.</text>
</comment>
<evidence type="ECO:0000256" key="14">
    <source>
        <dbReference type="ARBA" id="ARBA00023264"/>
    </source>
</evidence>
<name>A0A2H0BTA1_9BACT</name>
<dbReference type="PANTHER" id="PTHR34299:SF1">
    <property type="entry name" value="DIACYLGLYCEROL KINASE"/>
    <property type="match status" value="1"/>
</dbReference>
<protein>
    <submittedName>
        <fullName evidence="20">Diacylglycerol kinase</fullName>
    </submittedName>
</protein>
<evidence type="ECO:0000313" key="21">
    <source>
        <dbReference type="Proteomes" id="UP000231581"/>
    </source>
</evidence>
<keyword evidence="10 19" id="KW-1133">Transmembrane helix</keyword>
<keyword evidence="9 17" id="KW-0067">ATP-binding</keyword>
<accession>A0A2H0BTA1</accession>
<dbReference type="CDD" id="cd14263">
    <property type="entry name" value="DAGK_IM_like"/>
    <property type="match status" value="1"/>
</dbReference>
<evidence type="ECO:0000256" key="12">
    <source>
        <dbReference type="ARBA" id="ARBA00023136"/>
    </source>
</evidence>
<keyword evidence="4" id="KW-0444">Lipid biosynthesis</keyword>
<dbReference type="GO" id="GO:0005524">
    <property type="term" value="F:ATP binding"/>
    <property type="evidence" value="ECO:0007669"/>
    <property type="project" value="UniProtKB-KW"/>
</dbReference>
<evidence type="ECO:0000256" key="1">
    <source>
        <dbReference type="ARBA" id="ARBA00004651"/>
    </source>
</evidence>
<evidence type="ECO:0000256" key="8">
    <source>
        <dbReference type="ARBA" id="ARBA00022777"/>
    </source>
</evidence>
<evidence type="ECO:0000256" key="4">
    <source>
        <dbReference type="ARBA" id="ARBA00022516"/>
    </source>
</evidence>
<dbReference type="AlphaFoldDB" id="A0A2H0BTA1"/>
<dbReference type="GO" id="GO:0008654">
    <property type="term" value="P:phospholipid biosynthetic process"/>
    <property type="evidence" value="ECO:0007669"/>
    <property type="project" value="UniProtKB-KW"/>
</dbReference>
<dbReference type="Pfam" id="PF01219">
    <property type="entry name" value="DAGK_prokar"/>
    <property type="match status" value="1"/>
</dbReference>
<comment type="similarity">
    <text evidence="2">Belongs to the bacterial diacylglycerol kinase family.</text>
</comment>
<evidence type="ECO:0000256" key="9">
    <source>
        <dbReference type="ARBA" id="ARBA00022840"/>
    </source>
</evidence>
<feature type="active site" description="Proton acceptor" evidence="15">
    <location>
        <position position="66"/>
    </location>
</feature>